<evidence type="ECO:0000256" key="2">
    <source>
        <dbReference type="SAM" id="Coils"/>
    </source>
</evidence>
<reference evidence="5 6" key="1">
    <citation type="submission" date="2016-12" db="EMBL/GenBank/DDBJ databases">
        <title>The genomes of Aspergillus section Nigri reveals drivers in fungal speciation.</title>
        <authorList>
            <consortium name="DOE Joint Genome Institute"/>
            <person name="Vesth T.C."/>
            <person name="Nybo J."/>
            <person name="Theobald S."/>
            <person name="Brandl J."/>
            <person name="Frisvad J.C."/>
            <person name="Nielsen K.F."/>
            <person name="Lyhne E.K."/>
            <person name="Kogle M.E."/>
            <person name="Kuo A."/>
            <person name="Riley R."/>
            <person name="Clum A."/>
            <person name="Nolan M."/>
            <person name="Lipzen A."/>
            <person name="Salamov A."/>
            <person name="Henrissat B."/>
            <person name="Wiebenga A."/>
            <person name="De Vries R.P."/>
            <person name="Grigoriev I.V."/>
            <person name="Mortensen U.H."/>
            <person name="Andersen M.R."/>
            <person name="Baker S.E."/>
        </authorList>
    </citation>
    <scope>NUCLEOTIDE SEQUENCE [LARGE SCALE GENOMIC DNA]</scope>
    <source>
        <strain evidence="5 6">JOP 1030-1</strain>
    </source>
</reference>
<name>A0A319A1M8_9EURO</name>
<sequence length="329" mass="37964">MPVKLARQGGALLQHINTSDVFSRPVRQMISHAHIQRISMLSSGRSAGLLSARISILSRSLTNTYATAAKAKESESKVRKVKSRVAKEKQEPESEQETTKPKRGRPKKELVDGKPKELTPKQQEAQNARDKRQEILQLKEKALTLPDLNPVNWGSVARKALAEIAMKEKPELRRGGPSLLNELMERVRVLPEEEIERYKKTALENKDKNEEVMNKWIQSYTPAQIRDANAARHKLHKLEKKRSRLRLINDPRLVSRPAPPYVIFSRIRTEEDPELKNLPFVERSRAIAAQWKELASEEKKAYYQTFEEDKERYQREYKEVYGEKPASKA</sequence>
<feature type="compositionally biased region" description="Basic and acidic residues" evidence="3">
    <location>
        <begin position="85"/>
        <end position="100"/>
    </location>
</feature>
<evidence type="ECO:0000313" key="6">
    <source>
        <dbReference type="Proteomes" id="UP000248349"/>
    </source>
</evidence>
<dbReference type="STRING" id="1450539.A0A319A1M8"/>
<feature type="region of interest" description="Disordered" evidence="3">
    <location>
        <begin position="70"/>
        <end position="131"/>
    </location>
</feature>
<evidence type="ECO:0000259" key="4">
    <source>
        <dbReference type="PROSITE" id="PS50118"/>
    </source>
</evidence>
<dbReference type="RefSeq" id="XP_025432180.1">
    <property type="nucleotide sequence ID" value="XM_025578045.1"/>
</dbReference>
<dbReference type="Proteomes" id="UP000248349">
    <property type="component" value="Unassembled WGS sequence"/>
</dbReference>
<feature type="domain" description="HMG box" evidence="4">
    <location>
        <begin position="254"/>
        <end position="321"/>
    </location>
</feature>
<feature type="coiled-coil region" evidence="2">
    <location>
        <begin position="195"/>
        <end position="248"/>
    </location>
</feature>
<dbReference type="PROSITE" id="PS50118">
    <property type="entry name" value="HMG_BOX_2"/>
    <property type="match status" value="1"/>
</dbReference>
<evidence type="ECO:0000256" key="3">
    <source>
        <dbReference type="SAM" id="MobiDB-lite"/>
    </source>
</evidence>
<dbReference type="GO" id="GO:0005634">
    <property type="term" value="C:nucleus"/>
    <property type="evidence" value="ECO:0007669"/>
    <property type="project" value="UniProtKB-UniRule"/>
</dbReference>
<dbReference type="InterPro" id="IPR036910">
    <property type="entry name" value="HMG_box_dom_sf"/>
</dbReference>
<keyword evidence="1" id="KW-0539">Nucleus</keyword>
<evidence type="ECO:0000313" key="5">
    <source>
        <dbReference type="EMBL" id="PYH46198.1"/>
    </source>
</evidence>
<dbReference type="Gene3D" id="1.10.30.10">
    <property type="entry name" value="High mobility group box domain"/>
    <property type="match status" value="1"/>
</dbReference>
<feature type="compositionally biased region" description="Basic and acidic residues" evidence="3">
    <location>
        <begin position="107"/>
        <end position="119"/>
    </location>
</feature>
<keyword evidence="1" id="KW-0238">DNA-binding</keyword>
<dbReference type="AlphaFoldDB" id="A0A319A1M8"/>
<organism evidence="5 6">
    <name type="scientific">Aspergillus saccharolyticus JOP 1030-1</name>
    <dbReference type="NCBI Taxonomy" id="1450539"/>
    <lineage>
        <taxon>Eukaryota</taxon>
        <taxon>Fungi</taxon>
        <taxon>Dikarya</taxon>
        <taxon>Ascomycota</taxon>
        <taxon>Pezizomycotina</taxon>
        <taxon>Eurotiomycetes</taxon>
        <taxon>Eurotiomycetidae</taxon>
        <taxon>Eurotiales</taxon>
        <taxon>Aspergillaceae</taxon>
        <taxon>Aspergillus</taxon>
        <taxon>Aspergillus subgen. Circumdati</taxon>
    </lineage>
</organism>
<dbReference type="EMBL" id="KZ821228">
    <property type="protein sequence ID" value="PYH46198.1"/>
    <property type="molecule type" value="Genomic_DNA"/>
</dbReference>
<dbReference type="GO" id="GO:0003677">
    <property type="term" value="F:DNA binding"/>
    <property type="evidence" value="ECO:0007669"/>
    <property type="project" value="UniProtKB-UniRule"/>
</dbReference>
<keyword evidence="2" id="KW-0175">Coiled coil</keyword>
<dbReference type="OrthoDB" id="1919336at2759"/>
<dbReference type="SMART" id="SM00398">
    <property type="entry name" value="HMG"/>
    <property type="match status" value="1"/>
</dbReference>
<accession>A0A319A1M8</accession>
<gene>
    <name evidence="5" type="ORF">BP01DRAFT_391039</name>
</gene>
<dbReference type="SUPFAM" id="SSF47095">
    <property type="entry name" value="HMG-box"/>
    <property type="match status" value="1"/>
</dbReference>
<proteinExistence type="predicted"/>
<evidence type="ECO:0000256" key="1">
    <source>
        <dbReference type="PROSITE-ProRule" id="PRU00267"/>
    </source>
</evidence>
<dbReference type="Pfam" id="PF00505">
    <property type="entry name" value="HMG_box"/>
    <property type="match status" value="1"/>
</dbReference>
<dbReference type="GeneID" id="37079274"/>
<keyword evidence="6" id="KW-1185">Reference proteome</keyword>
<dbReference type="InterPro" id="IPR009071">
    <property type="entry name" value="HMG_box_dom"/>
</dbReference>
<protein>
    <recommendedName>
        <fullName evidence="4">HMG box domain-containing protein</fullName>
    </recommendedName>
</protein>
<feature type="DNA-binding region" description="HMG box" evidence="1">
    <location>
        <begin position="254"/>
        <end position="321"/>
    </location>
</feature>